<comment type="caution">
    <text evidence="1">The sequence shown here is derived from an EMBL/GenBank/DDBJ whole genome shotgun (WGS) entry which is preliminary data.</text>
</comment>
<dbReference type="Proteomes" id="UP000692954">
    <property type="component" value="Unassembled WGS sequence"/>
</dbReference>
<protein>
    <submittedName>
        <fullName evidence="1">Uncharacterized protein</fullName>
    </submittedName>
</protein>
<name>A0A8S1QZ84_9CILI</name>
<keyword evidence="2" id="KW-1185">Reference proteome</keyword>
<accession>A0A8S1QZ84</accession>
<evidence type="ECO:0000313" key="1">
    <source>
        <dbReference type="EMBL" id="CAD8119790.1"/>
    </source>
</evidence>
<proteinExistence type="predicted"/>
<organism evidence="1 2">
    <name type="scientific">Paramecium sonneborni</name>
    <dbReference type="NCBI Taxonomy" id="65129"/>
    <lineage>
        <taxon>Eukaryota</taxon>
        <taxon>Sar</taxon>
        <taxon>Alveolata</taxon>
        <taxon>Ciliophora</taxon>
        <taxon>Intramacronucleata</taxon>
        <taxon>Oligohymenophorea</taxon>
        <taxon>Peniculida</taxon>
        <taxon>Parameciidae</taxon>
        <taxon>Paramecium</taxon>
    </lineage>
</organism>
<dbReference type="AlphaFoldDB" id="A0A8S1QZ84"/>
<gene>
    <name evidence="1" type="ORF">PSON_ATCC_30995.1.T1220196</name>
</gene>
<reference evidence="1" key="1">
    <citation type="submission" date="2021-01" db="EMBL/GenBank/DDBJ databases">
        <authorList>
            <consortium name="Genoscope - CEA"/>
            <person name="William W."/>
        </authorList>
    </citation>
    <scope>NUCLEOTIDE SEQUENCE</scope>
</reference>
<sequence>MYLFFKFYLNLLNHHFQLTVKSLNESHQCVNQCPNKNFQQPELSQKQFQEFLNNQNLNSLNL</sequence>
<dbReference type="EMBL" id="CAJJDN010000122">
    <property type="protein sequence ID" value="CAD8119790.1"/>
    <property type="molecule type" value="Genomic_DNA"/>
</dbReference>
<evidence type="ECO:0000313" key="2">
    <source>
        <dbReference type="Proteomes" id="UP000692954"/>
    </source>
</evidence>